<comment type="caution">
    <text evidence="8">The sequence shown here is derived from an EMBL/GenBank/DDBJ whole genome shotgun (WGS) entry which is preliminary data.</text>
</comment>
<feature type="transmembrane region" description="Helical" evidence="7">
    <location>
        <begin position="381"/>
        <end position="399"/>
    </location>
</feature>
<evidence type="ECO:0000313" key="8">
    <source>
        <dbReference type="EMBL" id="MBB5912765.1"/>
    </source>
</evidence>
<dbReference type="RefSeq" id="WP_083905171.1">
    <property type="nucleotide sequence ID" value="NZ_JACHIT010000001.1"/>
</dbReference>
<dbReference type="PANTHER" id="PTHR23513">
    <property type="entry name" value="INTEGRAL MEMBRANE EFFLUX PROTEIN-RELATED"/>
    <property type="match status" value="1"/>
</dbReference>
<protein>
    <submittedName>
        <fullName evidence="8">MFS family permease</fullName>
    </submittedName>
</protein>
<sequence>MLGSSGSIALLRSREFRRLWAGDAATRLGYQATNFSLPMVAVTVLHANAFQVGTVSAAISAPVVALALLAGRVTRRLPSLLVACNVVRVSALGILIAVNAITGLRLAYLVVVAVIVGSATVFYDIGCQTIIPQVVSTTMVVRAVAALQAVLSVTQLTGPAIAGFLLGETGPSIAVACIAAVFAFGAMNFSLLRSANHDVPKESDTRITVTDGLRFVFRTPVVRSICTLTGLLNLQQQAYLTVFTIYLVRTLGVSTGVAGMVLGAGALGALIGSLTIGELADRLRPGAAISAGVTVAGAALFLAGLVGISIGKQAPIALAAGFVVNGFAQACCNVFMVGLRQVVPPPEFRPAVNATSRLASYGPIPIGALIGGSLAGVAGSAHALLLVSGAMVLTSLYLFRSPLGRIRTMADPAAVG</sequence>
<keyword evidence="4 7" id="KW-0812">Transmembrane</keyword>
<evidence type="ECO:0000256" key="6">
    <source>
        <dbReference type="ARBA" id="ARBA00023136"/>
    </source>
</evidence>
<organism evidence="8 9">
    <name type="scientific">Nocardia transvalensis</name>
    <dbReference type="NCBI Taxonomy" id="37333"/>
    <lineage>
        <taxon>Bacteria</taxon>
        <taxon>Bacillati</taxon>
        <taxon>Actinomycetota</taxon>
        <taxon>Actinomycetes</taxon>
        <taxon>Mycobacteriales</taxon>
        <taxon>Nocardiaceae</taxon>
        <taxon>Nocardia</taxon>
    </lineage>
</organism>
<evidence type="ECO:0000313" key="9">
    <source>
        <dbReference type="Proteomes" id="UP000540412"/>
    </source>
</evidence>
<name>A0A7W9UHI6_9NOCA</name>
<evidence type="ECO:0000256" key="2">
    <source>
        <dbReference type="ARBA" id="ARBA00022448"/>
    </source>
</evidence>
<dbReference type="InterPro" id="IPR036259">
    <property type="entry name" value="MFS_trans_sf"/>
</dbReference>
<dbReference type="PANTHER" id="PTHR23513:SF6">
    <property type="entry name" value="MAJOR FACILITATOR SUPERFAMILY ASSOCIATED DOMAIN-CONTAINING PROTEIN"/>
    <property type="match status" value="1"/>
</dbReference>
<dbReference type="SUPFAM" id="SSF103473">
    <property type="entry name" value="MFS general substrate transporter"/>
    <property type="match status" value="1"/>
</dbReference>
<dbReference type="Gene3D" id="1.20.1250.20">
    <property type="entry name" value="MFS general substrate transporter like domains"/>
    <property type="match status" value="1"/>
</dbReference>
<dbReference type="CDD" id="cd06173">
    <property type="entry name" value="MFS_MefA_like"/>
    <property type="match status" value="1"/>
</dbReference>
<evidence type="ECO:0000256" key="3">
    <source>
        <dbReference type="ARBA" id="ARBA00022475"/>
    </source>
</evidence>
<feature type="transmembrane region" description="Helical" evidence="7">
    <location>
        <begin position="316"/>
        <end position="337"/>
    </location>
</feature>
<feature type="transmembrane region" description="Helical" evidence="7">
    <location>
        <begin position="172"/>
        <end position="192"/>
    </location>
</feature>
<feature type="transmembrane region" description="Helical" evidence="7">
    <location>
        <begin position="252"/>
        <end position="276"/>
    </location>
</feature>
<dbReference type="AlphaFoldDB" id="A0A7W9UHI6"/>
<gene>
    <name evidence="8" type="ORF">BJY24_001632</name>
</gene>
<feature type="transmembrane region" description="Helical" evidence="7">
    <location>
        <begin position="139"/>
        <end position="166"/>
    </location>
</feature>
<dbReference type="Pfam" id="PF05977">
    <property type="entry name" value="MFS_3"/>
    <property type="match status" value="1"/>
</dbReference>
<dbReference type="GO" id="GO:0005886">
    <property type="term" value="C:plasma membrane"/>
    <property type="evidence" value="ECO:0007669"/>
    <property type="project" value="UniProtKB-SubCell"/>
</dbReference>
<comment type="subcellular location">
    <subcellularLocation>
        <location evidence="1">Cell membrane</location>
        <topology evidence="1">Multi-pass membrane protein</topology>
    </subcellularLocation>
</comment>
<keyword evidence="3" id="KW-1003">Cell membrane</keyword>
<feature type="transmembrane region" description="Helical" evidence="7">
    <location>
        <begin position="288"/>
        <end position="310"/>
    </location>
</feature>
<dbReference type="Proteomes" id="UP000540412">
    <property type="component" value="Unassembled WGS sequence"/>
</dbReference>
<keyword evidence="9" id="KW-1185">Reference proteome</keyword>
<evidence type="ECO:0000256" key="1">
    <source>
        <dbReference type="ARBA" id="ARBA00004651"/>
    </source>
</evidence>
<evidence type="ECO:0000256" key="5">
    <source>
        <dbReference type="ARBA" id="ARBA00022989"/>
    </source>
</evidence>
<keyword evidence="6 7" id="KW-0472">Membrane</keyword>
<evidence type="ECO:0000256" key="7">
    <source>
        <dbReference type="SAM" id="Phobius"/>
    </source>
</evidence>
<keyword evidence="2" id="KW-0813">Transport</keyword>
<dbReference type="EMBL" id="JACHIT010000001">
    <property type="protein sequence ID" value="MBB5912765.1"/>
    <property type="molecule type" value="Genomic_DNA"/>
</dbReference>
<reference evidence="8 9" key="1">
    <citation type="submission" date="2020-08" db="EMBL/GenBank/DDBJ databases">
        <title>Sequencing the genomes of 1000 actinobacteria strains.</title>
        <authorList>
            <person name="Klenk H.-P."/>
        </authorList>
    </citation>
    <scope>NUCLEOTIDE SEQUENCE [LARGE SCALE GENOMIC DNA]</scope>
    <source>
        <strain evidence="8 9">DSM 43582</strain>
    </source>
</reference>
<feature type="transmembrane region" description="Helical" evidence="7">
    <location>
        <begin position="107"/>
        <end position="127"/>
    </location>
</feature>
<keyword evidence="5 7" id="KW-1133">Transmembrane helix</keyword>
<evidence type="ECO:0000256" key="4">
    <source>
        <dbReference type="ARBA" id="ARBA00022692"/>
    </source>
</evidence>
<feature type="transmembrane region" description="Helical" evidence="7">
    <location>
        <begin position="80"/>
        <end position="101"/>
    </location>
</feature>
<accession>A0A7W9UHI6</accession>
<dbReference type="InterPro" id="IPR010290">
    <property type="entry name" value="TM_effector"/>
</dbReference>
<feature type="transmembrane region" description="Helical" evidence="7">
    <location>
        <begin position="49"/>
        <end position="68"/>
    </location>
</feature>
<proteinExistence type="predicted"/>